<evidence type="ECO:0000256" key="6">
    <source>
        <dbReference type="SAM" id="Phobius"/>
    </source>
</evidence>
<dbReference type="InterPro" id="IPR050833">
    <property type="entry name" value="Poly_Biosynth_Transport"/>
</dbReference>
<evidence type="ECO:0000313" key="7">
    <source>
        <dbReference type="EMBL" id="MXP75573.1"/>
    </source>
</evidence>
<dbReference type="RefSeq" id="WP_159750815.1">
    <property type="nucleotide sequence ID" value="NZ_WUQX01000001.1"/>
</dbReference>
<feature type="transmembrane region" description="Helical" evidence="6">
    <location>
        <begin position="196"/>
        <end position="219"/>
    </location>
</feature>
<reference evidence="7 8" key="1">
    <citation type="submission" date="2019-12" db="EMBL/GenBank/DDBJ databases">
        <title>Sporaefaciens musculi gen. nov., sp. nov., a novel bacterium isolated from the caecum of an obese mouse.</title>
        <authorList>
            <person name="Rasmussen T.S."/>
            <person name="Streidl T."/>
            <person name="Hitch T.C.A."/>
            <person name="Wortmann E."/>
            <person name="Deptula P."/>
            <person name="Hansen M."/>
            <person name="Nielsen D.S."/>
            <person name="Clavel T."/>
            <person name="Vogensen F.K."/>
        </authorList>
    </citation>
    <scope>NUCLEOTIDE SEQUENCE [LARGE SCALE GENOMIC DNA]</scope>
    <source>
        <strain evidence="7 8">WCA-9-b2</strain>
    </source>
</reference>
<gene>
    <name evidence="7" type="ORF">GN277_09300</name>
</gene>
<dbReference type="Proteomes" id="UP000460412">
    <property type="component" value="Unassembled WGS sequence"/>
</dbReference>
<feature type="transmembrane region" description="Helical" evidence="6">
    <location>
        <begin position="231"/>
        <end position="253"/>
    </location>
</feature>
<dbReference type="InterPro" id="IPR002797">
    <property type="entry name" value="Polysacc_synth"/>
</dbReference>
<organism evidence="7 8">
    <name type="scientific">Sporofaciens musculi</name>
    <dbReference type="NCBI Taxonomy" id="2681861"/>
    <lineage>
        <taxon>Bacteria</taxon>
        <taxon>Bacillati</taxon>
        <taxon>Bacillota</taxon>
        <taxon>Clostridia</taxon>
        <taxon>Lachnospirales</taxon>
        <taxon>Lachnospiraceae</taxon>
        <taxon>Sporofaciens</taxon>
    </lineage>
</organism>
<accession>A0A7X3MFQ6</accession>
<keyword evidence="5 6" id="KW-0472">Membrane</keyword>
<evidence type="ECO:0000256" key="2">
    <source>
        <dbReference type="ARBA" id="ARBA00022475"/>
    </source>
</evidence>
<dbReference type="PANTHER" id="PTHR30250:SF11">
    <property type="entry name" value="O-ANTIGEN TRANSPORTER-RELATED"/>
    <property type="match status" value="1"/>
</dbReference>
<comment type="caution">
    <text evidence="7">The sequence shown here is derived from an EMBL/GenBank/DDBJ whole genome shotgun (WGS) entry which is preliminary data.</text>
</comment>
<keyword evidence="2" id="KW-1003">Cell membrane</keyword>
<keyword evidence="8" id="KW-1185">Reference proteome</keyword>
<evidence type="ECO:0000256" key="4">
    <source>
        <dbReference type="ARBA" id="ARBA00022989"/>
    </source>
</evidence>
<sequence>MLIEQDVPPSINIYILYYLNLLATILTYWLFAYRNCLFQAFQRIDIITKTTLISDTVKYCGQLVALAVFHDFYIFFIVGILGQVFNNILILLFSKKYYPDLNPTGSIPKEERKTINGRIRDLFTSKLGWTIVSSADTIVISAFLGLKVLAVYQNYYYIVSALQGMIIILFNSVVAGSGNSMIVDSNEKNYHDLKKLSFITFWLLGYCCAGILCIMQIFMKVWVGDELLLPFYFVILFCIYLTGNIIVQLLSVYKDAAGIWHKDRFRPLASGITNLGLNLIFVNYFNLMGVVLSTIISVFFVSVPWIIKNVFILIFPGRFRDYFRLMINMLCAISISAIFPYLICYAIEGDGIGKLVLNLVICTTGYNLAMYIIYRRSEILSELFSTMKILARNRSSK</sequence>
<feature type="transmembrane region" description="Helical" evidence="6">
    <location>
        <begin position="127"/>
        <end position="149"/>
    </location>
</feature>
<dbReference type="GO" id="GO:0005886">
    <property type="term" value="C:plasma membrane"/>
    <property type="evidence" value="ECO:0007669"/>
    <property type="project" value="UniProtKB-SubCell"/>
</dbReference>
<keyword evidence="3 6" id="KW-0812">Transmembrane</keyword>
<feature type="transmembrane region" description="Helical" evidence="6">
    <location>
        <begin position="355"/>
        <end position="374"/>
    </location>
</feature>
<proteinExistence type="predicted"/>
<evidence type="ECO:0000256" key="3">
    <source>
        <dbReference type="ARBA" id="ARBA00022692"/>
    </source>
</evidence>
<dbReference type="AlphaFoldDB" id="A0A7X3MFQ6"/>
<comment type="subcellular location">
    <subcellularLocation>
        <location evidence="1">Cell membrane</location>
        <topology evidence="1">Multi-pass membrane protein</topology>
    </subcellularLocation>
</comment>
<feature type="transmembrane region" description="Helical" evidence="6">
    <location>
        <begin position="291"/>
        <end position="315"/>
    </location>
</feature>
<feature type="transmembrane region" description="Helical" evidence="6">
    <location>
        <begin position="155"/>
        <end position="175"/>
    </location>
</feature>
<dbReference type="EMBL" id="WUQX01000001">
    <property type="protein sequence ID" value="MXP75573.1"/>
    <property type="molecule type" value="Genomic_DNA"/>
</dbReference>
<feature type="transmembrane region" description="Helical" evidence="6">
    <location>
        <begin position="72"/>
        <end position="93"/>
    </location>
</feature>
<evidence type="ECO:0000256" key="1">
    <source>
        <dbReference type="ARBA" id="ARBA00004651"/>
    </source>
</evidence>
<evidence type="ECO:0000313" key="8">
    <source>
        <dbReference type="Proteomes" id="UP000460412"/>
    </source>
</evidence>
<dbReference type="PANTHER" id="PTHR30250">
    <property type="entry name" value="PST FAMILY PREDICTED COLANIC ACID TRANSPORTER"/>
    <property type="match status" value="1"/>
</dbReference>
<dbReference type="Pfam" id="PF01943">
    <property type="entry name" value="Polysacc_synt"/>
    <property type="match status" value="1"/>
</dbReference>
<feature type="transmembrane region" description="Helical" evidence="6">
    <location>
        <begin position="322"/>
        <end position="343"/>
    </location>
</feature>
<keyword evidence="4 6" id="KW-1133">Transmembrane helix</keyword>
<feature type="transmembrane region" description="Helical" evidence="6">
    <location>
        <begin position="12"/>
        <end position="31"/>
    </location>
</feature>
<evidence type="ECO:0000256" key="5">
    <source>
        <dbReference type="ARBA" id="ARBA00023136"/>
    </source>
</evidence>
<name>A0A7X3MFQ6_9FIRM</name>
<protein>
    <submittedName>
        <fullName evidence="7">Oligosaccharide flippase family protein</fullName>
    </submittedName>
</protein>
<feature type="transmembrane region" description="Helical" evidence="6">
    <location>
        <begin position="265"/>
        <end position="285"/>
    </location>
</feature>